<protein>
    <recommendedName>
        <fullName evidence="4">Secreted protein</fullName>
    </recommendedName>
</protein>
<comment type="caution">
    <text evidence="2">The sequence shown here is derived from an EMBL/GenBank/DDBJ whole genome shotgun (WGS) entry which is preliminary data.</text>
</comment>
<gene>
    <name evidence="2" type="ORF">B0T23DRAFT_384433</name>
</gene>
<sequence length="61" mass="6762">MHGCFPPLLFLHLTSMLAGCCRLQCLLAACLHLRIPSHTCATGQLHGTTVRWTLLPCFSIR</sequence>
<evidence type="ECO:0000313" key="3">
    <source>
        <dbReference type="Proteomes" id="UP001285908"/>
    </source>
</evidence>
<keyword evidence="3" id="KW-1185">Reference proteome</keyword>
<name>A0AAJ0I3X9_9PEZI</name>
<accession>A0AAJ0I3X9</accession>
<dbReference type="GeneID" id="87875100"/>
<reference evidence="2 3" key="1">
    <citation type="journal article" date="2023" name="Mol. Phylogenet. Evol.">
        <title>Genome-scale phylogeny and comparative genomics of the fungal order Sordariales.</title>
        <authorList>
            <person name="Hensen N."/>
            <person name="Bonometti L."/>
            <person name="Westerberg I."/>
            <person name="Brannstrom I.O."/>
            <person name="Guillou S."/>
            <person name="Cros-Aarteil S."/>
            <person name="Calhoun S."/>
            <person name="Haridas S."/>
            <person name="Kuo A."/>
            <person name="Mondo S."/>
            <person name="Pangilinan J."/>
            <person name="Riley R."/>
            <person name="LaButti K."/>
            <person name="Andreopoulos B."/>
            <person name="Lipzen A."/>
            <person name="Chen C."/>
            <person name="Yan M."/>
            <person name="Daum C."/>
            <person name="Ng V."/>
            <person name="Clum A."/>
            <person name="Steindorff A."/>
            <person name="Ohm R.A."/>
            <person name="Martin F."/>
            <person name="Silar P."/>
            <person name="Natvig D.O."/>
            <person name="Lalanne C."/>
            <person name="Gautier V."/>
            <person name="Ament-Velasquez S.L."/>
            <person name="Kruys A."/>
            <person name="Hutchinson M.I."/>
            <person name="Powell A.J."/>
            <person name="Barry K."/>
            <person name="Miller A.N."/>
            <person name="Grigoriev I.V."/>
            <person name="Debuchy R."/>
            <person name="Gladieux P."/>
            <person name="Hiltunen Thoren M."/>
            <person name="Johannesson H."/>
        </authorList>
    </citation>
    <scope>NUCLEOTIDE SEQUENCE [LARGE SCALE GENOMIC DNA]</scope>
    <source>
        <strain evidence="2 3">FGSC 10403</strain>
    </source>
</reference>
<keyword evidence="1" id="KW-0732">Signal</keyword>
<dbReference type="Proteomes" id="UP001285908">
    <property type="component" value="Unassembled WGS sequence"/>
</dbReference>
<dbReference type="AlphaFoldDB" id="A0AAJ0I3X9"/>
<dbReference type="RefSeq" id="XP_062690719.1">
    <property type="nucleotide sequence ID" value="XM_062837478.1"/>
</dbReference>
<feature type="signal peptide" evidence="1">
    <location>
        <begin position="1"/>
        <end position="23"/>
    </location>
</feature>
<evidence type="ECO:0008006" key="4">
    <source>
        <dbReference type="Google" id="ProtNLM"/>
    </source>
</evidence>
<evidence type="ECO:0000313" key="2">
    <source>
        <dbReference type="EMBL" id="KAK3489012.1"/>
    </source>
</evidence>
<feature type="chain" id="PRO_5042480891" description="Secreted protein" evidence="1">
    <location>
        <begin position="24"/>
        <end position="61"/>
    </location>
</feature>
<organism evidence="2 3">
    <name type="scientific">Neurospora hispaniola</name>
    <dbReference type="NCBI Taxonomy" id="588809"/>
    <lineage>
        <taxon>Eukaryota</taxon>
        <taxon>Fungi</taxon>
        <taxon>Dikarya</taxon>
        <taxon>Ascomycota</taxon>
        <taxon>Pezizomycotina</taxon>
        <taxon>Sordariomycetes</taxon>
        <taxon>Sordariomycetidae</taxon>
        <taxon>Sordariales</taxon>
        <taxon>Sordariaceae</taxon>
        <taxon>Neurospora</taxon>
    </lineage>
</organism>
<proteinExistence type="predicted"/>
<dbReference type="EMBL" id="JAULSX010000006">
    <property type="protein sequence ID" value="KAK3489012.1"/>
    <property type="molecule type" value="Genomic_DNA"/>
</dbReference>
<evidence type="ECO:0000256" key="1">
    <source>
        <dbReference type="SAM" id="SignalP"/>
    </source>
</evidence>